<accession>A0AAD8VLZ4</accession>
<proteinExistence type="predicted"/>
<dbReference type="Proteomes" id="UP001231189">
    <property type="component" value="Unassembled WGS sequence"/>
</dbReference>
<keyword evidence="2" id="KW-1185">Reference proteome</keyword>
<evidence type="ECO:0000313" key="2">
    <source>
        <dbReference type="Proteomes" id="UP001231189"/>
    </source>
</evidence>
<protein>
    <submittedName>
        <fullName evidence="1">Uncharacterized protein</fullName>
    </submittedName>
</protein>
<dbReference type="EMBL" id="JAUUTY010000007">
    <property type="protein sequence ID" value="KAK1609605.1"/>
    <property type="molecule type" value="Genomic_DNA"/>
</dbReference>
<dbReference type="PANTHER" id="PTHR47481:SF42">
    <property type="entry name" value="RHO GTPASE-ACTIVATING PROTEIN GACK-LIKE"/>
    <property type="match status" value="1"/>
</dbReference>
<evidence type="ECO:0000313" key="1">
    <source>
        <dbReference type="EMBL" id="KAK1609605.1"/>
    </source>
</evidence>
<comment type="caution">
    <text evidence="1">The sequence shown here is derived from an EMBL/GenBank/DDBJ whole genome shotgun (WGS) entry which is preliminary data.</text>
</comment>
<reference evidence="1" key="1">
    <citation type="submission" date="2023-07" db="EMBL/GenBank/DDBJ databases">
        <title>A chromosome-level genome assembly of Lolium multiflorum.</title>
        <authorList>
            <person name="Chen Y."/>
            <person name="Copetti D."/>
            <person name="Kolliker R."/>
            <person name="Studer B."/>
        </authorList>
    </citation>
    <scope>NUCLEOTIDE SEQUENCE</scope>
    <source>
        <strain evidence="1">02402/16</strain>
        <tissue evidence="1">Leaf</tissue>
    </source>
</reference>
<gene>
    <name evidence="1" type="ORF">QYE76_033278</name>
</gene>
<dbReference type="AlphaFoldDB" id="A0AAD8VLZ4"/>
<dbReference type="PANTHER" id="PTHR47481">
    <property type="match status" value="1"/>
</dbReference>
<sequence>MAPPPKPPPGYFEWGASVTATNTTNATTQASTSLVLAPSSSTLSYNDTIANDHLGRSHLCGHVAADSVPRPNDPQWVKDDLAIIQWIYTRVSTEIFNLVFRNTTTASALCDTSMSTYFQRLNTIADELRELGDPVAARQLINILVAGLSERFEK</sequence>
<name>A0AAD8VLZ4_LOLMU</name>
<organism evidence="1 2">
    <name type="scientific">Lolium multiflorum</name>
    <name type="common">Italian ryegrass</name>
    <name type="synonym">Lolium perenne subsp. multiflorum</name>
    <dbReference type="NCBI Taxonomy" id="4521"/>
    <lineage>
        <taxon>Eukaryota</taxon>
        <taxon>Viridiplantae</taxon>
        <taxon>Streptophyta</taxon>
        <taxon>Embryophyta</taxon>
        <taxon>Tracheophyta</taxon>
        <taxon>Spermatophyta</taxon>
        <taxon>Magnoliopsida</taxon>
        <taxon>Liliopsida</taxon>
        <taxon>Poales</taxon>
        <taxon>Poaceae</taxon>
        <taxon>BOP clade</taxon>
        <taxon>Pooideae</taxon>
        <taxon>Poodae</taxon>
        <taxon>Poeae</taxon>
        <taxon>Poeae Chloroplast Group 2 (Poeae type)</taxon>
        <taxon>Loliodinae</taxon>
        <taxon>Loliinae</taxon>
        <taxon>Lolium</taxon>
    </lineage>
</organism>